<keyword evidence="1" id="KW-0812">Transmembrane</keyword>
<gene>
    <name evidence="2" type="ORF">METZ01_LOCUS273928</name>
</gene>
<evidence type="ECO:0000256" key="1">
    <source>
        <dbReference type="SAM" id="Phobius"/>
    </source>
</evidence>
<dbReference type="EMBL" id="UINC01079255">
    <property type="protein sequence ID" value="SVC21074.1"/>
    <property type="molecule type" value="Genomic_DNA"/>
</dbReference>
<protein>
    <submittedName>
        <fullName evidence="2">Uncharacterized protein</fullName>
    </submittedName>
</protein>
<feature type="transmembrane region" description="Helical" evidence="1">
    <location>
        <begin position="6"/>
        <end position="27"/>
    </location>
</feature>
<proteinExistence type="predicted"/>
<evidence type="ECO:0000313" key="2">
    <source>
        <dbReference type="EMBL" id="SVC21074.1"/>
    </source>
</evidence>
<keyword evidence="1" id="KW-0472">Membrane</keyword>
<organism evidence="2">
    <name type="scientific">marine metagenome</name>
    <dbReference type="NCBI Taxonomy" id="408172"/>
    <lineage>
        <taxon>unclassified sequences</taxon>
        <taxon>metagenomes</taxon>
        <taxon>ecological metagenomes</taxon>
    </lineage>
</organism>
<dbReference type="AlphaFoldDB" id="A0A382K7Z3"/>
<keyword evidence="1" id="KW-1133">Transmembrane helix</keyword>
<reference evidence="2" key="1">
    <citation type="submission" date="2018-05" db="EMBL/GenBank/DDBJ databases">
        <authorList>
            <person name="Lanie J.A."/>
            <person name="Ng W.-L."/>
            <person name="Kazmierczak K.M."/>
            <person name="Andrzejewski T.M."/>
            <person name="Davidsen T.M."/>
            <person name="Wayne K.J."/>
            <person name="Tettelin H."/>
            <person name="Glass J.I."/>
            <person name="Rusch D."/>
            <person name="Podicherti R."/>
            <person name="Tsui H.-C.T."/>
            <person name="Winkler M.E."/>
        </authorList>
    </citation>
    <scope>NUCLEOTIDE SEQUENCE</scope>
</reference>
<accession>A0A382K7Z3</accession>
<sequence length="30" mass="3164">MNGSKIIFGLGVGSSVAMAIFALMMFLRNS</sequence>
<name>A0A382K7Z3_9ZZZZ</name>